<dbReference type="Proteomes" id="UP000887013">
    <property type="component" value="Unassembled WGS sequence"/>
</dbReference>
<reference evidence="2" key="1">
    <citation type="submission" date="2020-08" db="EMBL/GenBank/DDBJ databases">
        <title>Multicomponent nature underlies the extraordinary mechanical properties of spider dragline silk.</title>
        <authorList>
            <person name="Kono N."/>
            <person name="Nakamura H."/>
            <person name="Mori M."/>
            <person name="Yoshida Y."/>
            <person name="Ohtoshi R."/>
            <person name="Malay A.D."/>
            <person name="Moran D.A.P."/>
            <person name="Tomita M."/>
            <person name="Numata K."/>
            <person name="Arakawa K."/>
        </authorList>
    </citation>
    <scope>NUCLEOTIDE SEQUENCE</scope>
</reference>
<gene>
    <name evidence="2" type="ORF">NPIL_122821</name>
</gene>
<evidence type="ECO:0000313" key="2">
    <source>
        <dbReference type="EMBL" id="GFT70329.1"/>
    </source>
</evidence>
<dbReference type="AlphaFoldDB" id="A0A8X6PH06"/>
<evidence type="ECO:0000313" key="3">
    <source>
        <dbReference type="Proteomes" id="UP000887013"/>
    </source>
</evidence>
<feature type="region of interest" description="Disordered" evidence="1">
    <location>
        <begin position="1"/>
        <end position="21"/>
    </location>
</feature>
<feature type="compositionally biased region" description="Basic and acidic residues" evidence="1">
    <location>
        <begin position="1"/>
        <end position="10"/>
    </location>
</feature>
<dbReference type="EMBL" id="BMAW01020846">
    <property type="protein sequence ID" value="GFT70329.1"/>
    <property type="molecule type" value="Genomic_DNA"/>
</dbReference>
<name>A0A8X6PH06_NEPPI</name>
<organism evidence="2 3">
    <name type="scientific">Nephila pilipes</name>
    <name type="common">Giant wood spider</name>
    <name type="synonym">Nephila maculata</name>
    <dbReference type="NCBI Taxonomy" id="299642"/>
    <lineage>
        <taxon>Eukaryota</taxon>
        <taxon>Metazoa</taxon>
        <taxon>Ecdysozoa</taxon>
        <taxon>Arthropoda</taxon>
        <taxon>Chelicerata</taxon>
        <taxon>Arachnida</taxon>
        <taxon>Araneae</taxon>
        <taxon>Araneomorphae</taxon>
        <taxon>Entelegynae</taxon>
        <taxon>Araneoidea</taxon>
        <taxon>Nephilidae</taxon>
        <taxon>Nephila</taxon>
    </lineage>
</organism>
<evidence type="ECO:0000256" key="1">
    <source>
        <dbReference type="SAM" id="MobiDB-lite"/>
    </source>
</evidence>
<keyword evidence="3" id="KW-1185">Reference proteome</keyword>
<comment type="caution">
    <text evidence="2">The sequence shown here is derived from an EMBL/GenBank/DDBJ whole genome shotgun (WGS) entry which is preliminary data.</text>
</comment>
<accession>A0A8X6PH06</accession>
<sequence>MTKETRHDVQRAYQKNPHYKRETPSNHFVRWADSHPPPELVGFILCGRKETHLSCWPTPAEGPRSQEDSFSPIVVPVIKTSPFRGRGRCTSIKNL</sequence>
<proteinExistence type="predicted"/>
<protein>
    <submittedName>
        <fullName evidence="2">Uncharacterized protein</fullName>
    </submittedName>
</protein>